<evidence type="ECO:0000259" key="1">
    <source>
        <dbReference type="Pfam" id="PF03167"/>
    </source>
</evidence>
<dbReference type="AlphaFoldDB" id="A0AAE3R6M2"/>
<sequence length="224" mass="26257">MTFAEKAISFYNQLSAGSELPHSVKTLNPYEQTDVKQIVVQFYEKFYADELPRVWIMGINPGRLGGGTTGISFTDPVNLEQYCHINHTFKNTTELSSQFIYKCINQFGGTDRFFSRFHLGAVYPLALVKEGKNYNYYDSPEVYKVLETSILEYLKQQVALGSAKEVICLGQKNYQYLQLLNKQLDLFEQIHVLEHPRFIMQYKRKEMTEYIKKYVTLWENTYTR</sequence>
<evidence type="ECO:0000313" key="2">
    <source>
        <dbReference type="EMBL" id="MDJ1501758.1"/>
    </source>
</evidence>
<dbReference type="InterPro" id="IPR032579">
    <property type="entry name" value="Phe_SMUG2-like"/>
</dbReference>
<protein>
    <submittedName>
        <fullName evidence="2">DUF4918 family protein</fullName>
    </submittedName>
</protein>
<feature type="domain" description="Uracil-DNA glycosylase-like" evidence="1">
    <location>
        <begin position="47"/>
        <end position="215"/>
    </location>
</feature>
<dbReference type="EMBL" id="JASJOU010000004">
    <property type="protein sequence ID" value="MDJ1501758.1"/>
    <property type="molecule type" value="Genomic_DNA"/>
</dbReference>
<proteinExistence type="predicted"/>
<organism evidence="2 3">
    <name type="scientific">Xanthocytophaga agilis</name>
    <dbReference type="NCBI Taxonomy" id="3048010"/>
    <lineage>
        <taxon>Bacteria</taxon>
        <taxon>Pseudomonadati</taxon>
        <taxon>Bacteroidota</taxon>
        <taxon>Cytophagia</taxon>
        <taxon>Cytophagales</taxon>
        <taxon>Rhodocytophagaceae</taxon>
        <taxon>Xanthocytophaga</taxon>
    </lineage>
</organism>
<reference evidence="2" key="1">
    <citation type="submission" date="2023-05" db="EMBL/GenBank/DDBJ databases">
        <authorList>
            <person name="Zhang X."/>
        </authorList>
    </citation>
    <scope>NUCLEOTIDE SEQUENCE</scope>
    <source>
        <strain evidence="2">BD1B2-1</strain>
    </source>
</reference>
<dbReference type="RefSeq" id="WP_314511385.1">
    <property type="nucleotide sequence ID" value="NZ_JASJOU010000004.1"/>
</dbReference>
<dbReference type="InterPro" id="IPR036895">
    <property type="entry name" value="Uracil-DNA_glycosylase-like_sf"/>
</dbReference>
<gene>
    <name evidence="2" type="ORF">QNI22_13915</name>
</gene>
<dbReference type="SUPFAM" id="SSF52141">
    <property type="entry name" value="Uracil-DNA glycosylase-like"/>
    <property type="match status" value="1"/>
</dbReference>
<comment type="caution">
    <text evidence="2">The sequence shown here is derived from an EMBL/GenBank/DDBJ whole genome shotgun (WGS) entry which is preliminary data.</text>
</comment>
<dbReference type="CDD" id="cd19375">
    <property type="entry name" value="UDG-F3-like_SMUG2"/>
    <property type="match status" value="1"/>
</dbReference>
<dbReference type="Gene3D" id="3.40.470.10">
    <property type="entry name" value="Uracil-DNA glycosylase-like domain"/>
    <property type="match status" value="1"/>
</dbReference>
<evidence type="ECO:0000313" key="3">
    <source>
        <dbReference type="Proteomes" id="UP001232063"/>
    </source>
</evidence>
<keyword evidence="3" id="KW-1185">Reference proteome</keyword>
<accession>A0AAE3R6M2</accession>
<dbReference type="Pfam" id="PF03167">
    <property type="entry name" value="UDG"/>
    <property type="match status" value="1"/>
</dbReference>
<dbReference type="Proteomes" id="UP001232063">
    <property type="component" value="Unassembled WGS sequence"/>
</dbReference>
<dbReference type="InterPro" id="IPR005122">
    <property type="entry name" value="Uracil-DNA_glycosylase-like"/>
</dbReference>
<name>A0AAE3R6M2_9BACT</name>